<dbReference type="GO" id="GO:0003700">
    <property type="term" value="F:DNA-binding transcription factor activity"/>
    <property type="evidence" value="ECO:0007669"/>
    <property type="project" value="InterPro"/>
</dbReference>
<accession>A0A9N9C565</accession>
<keyword evidence="3" id="KW-0862">Zinc</keyword>
<dbReference type="GO" id="GO:0003677">
    <property type="term" value="F:DNA binding"/>
    <property type="evidence" value="ECO:0007669"/>
    <property type="project" value="InterPro"/>
</dbReference>
<keyword evidence="7" id="KW-0539">Nucleus</keyword>
<keyword evidence="6" id="KW-0804">Transcription</keyword>
<feature type="region of interest" description="Disordered" evidence="8">
    <location>
        <begin position="881"/>
        <end position="904"/>
    </location>
</feature>
<comment type="caution">
    <text evidence="10">The sequence shown here is derived from an EMBL/GenBank/DDBJ whole genome shotgun (WGS) entry which is preliminary data.</text>
</comment>
<feature type="non-terminal residue" evidence="10">
    <location>
        <position position="904"/>
    </location>
</feature>
<dbReference type="GO" id="GO:0005634">
    <property type="term" value="C:nucleus"/>
    <property type="evidence" value="ECO:0007669"/>
    <property type="project" value="UniProtKB-SubCell"/>
</dbReference>
<organism evidence="10 11">
    <name type="scientific">Paraglomus occultum</name>
    <dbReference type="NCBI Taxonomy" id="144539"/>
    <lineage>
        <taxon>Eukaryota</taxon>
        <taxon>Fungi</taxon>
        <taxon>Fungi incertae sedis</taxon>
        <taxon>Mucoromycota</taxon>
        <taxon>Glomeromycotina</taxon>
        <taxon>Glomeromycetes</taxon>
        <taxon>Paraglomerales</taxon>
        <taxon>Paraglomeraceae</taxon>
        <taxon>Paraglomus</taxon>
    </lineage>
</organism>
<feature type="compositionally biased region" description="Basic and acidic residues" evidence="8">
    <location>
        <begin position="894"/>
        <end position="904"/>
    </location>
</feature>
<dbReference type="GO" id="GO:0005740">
    <property type="term" value="C:mitochondrial envelope"/>
    <property type="evidence" value="ECO:0007669"/>
    <property type="project" value="TreeGrafter"/>
</dbReference>
<evidence type="ECO:0000256" key="6">
    <source>
        <dbReference type="ARBA" id="ARBA00023163"/>
    </source>
</evidence>
<evidence type="ECO:0000256" key="2">
    <source>
        <dbReference type="ARBA" id="ARBA00022723"/>
    </source>
</evidence>
<keyword evidence="2" id="KW-0479">Metal-binding</keyword>
<dbReference type="AlphaFoldDB" id="A0A9N9C565"/>
<reference evidence="10" key="1">
    <citation type="submission" date="2021-06" db="EMBL/GenBank/DDBJ databases">
        <authorList>
            <person name="Kallberg Y."/>
            <person name="Tangrot J."/>
            <person name="Rosling A."/>
        </authorList>
    </citation>
    <scope>NUCLEOTIDE SEQUENCE</scope>
    <source>
        <strain evidence="10">IA702</strain>
    </source>
</reference>
<evidence type="ECO:0000256" key="3">
    <source>
        <dbReference type="ARBA" id="ARBA00022833"/>
    </source>
</evidence>
<evidence type="ECO:0000256" key="7">
    <source>
        <dbReference type="ARBA" id="ARBA00023242"/>
    </source>
</evidence>
<keyword evidence="4" id="KW-0186">Copper</keyword>
<dbReference type="SMART" id="SM00412">
    <property type="entry name" value="Cu_FIST"/>
    <property type="match status" value="1"/>
</dbReference>
<protein>
    <submittedName>
        <fullName evidence="10">7084_t:CDS:1</fullName>
    </submittedName>
</protein>
<gene>
    <name evidence="10" type="ORF">POCULU_LOCUS6769</name>
</gene>
<dbReference type="PROSITE" id="PS01119">
    <property type="entry name" value="COPPER_FIST_1"/>
    <property type="match status" value="1"/>
</dbReference>
<dbReference type="Proteomes" id="UP000789572">
    <property type="component" value="Unassembled WGS sequence"/>
</dbReference>
<keyword evidence="11" id="KW-1185">Reference proteome</keyword>
<dbReference type="OrthoDB" id="10249045at2759"/>
<feature type="compositionally biased region" description="Polar residues" evidence="8">
    <location>
        <begin position="174"/>
        <end position="188"/>
    </location>
</feature>
<keyword evidence="5" id="KW-0805">Transcription regulation</keyword>
<dbReference type="InterPro" id="IPR013943">
    <property type="entry name" value="Pet127"/>
</dbReference>
<evidence type="ECO:0000256" key="4">
    <source>
        <dbReference type="ARBA" id="ARBA00023008"/>
    </source>
</evidence>
<evidence type="ECO:0000256" key="8">
    <source>
        <dbReference type="SAM" id="MobiDB-lite"/>
    </source>
</evidence>
<dbReference type="InterPro" id="IPR001083">
    <property type="entry name" value="Cu_fist_DNA-bd_dom"/>
</dbReference>
<dbReference type="InterPro" id="IPR036395">
    <property type="entry name" value="Cu_fist_DNA-bd_dom_sf"/>
</dbReference>
<evidence type="ECO:0000256" key="1">
    <source>
        <dbReference type="ARBA" id="ARBA00004123"/>
    </source>
</evidence>
<evidence type="ECO:0000256" key="5">
    <source>
        <dbReference type="ARBA" id="ARBA00023015"/>
    </source>
</evidence>
<name>A0A9N9C565_9GLOM</name>
<dbReference type="PROSITE" id="PS50073">
    <property type="entry name" value="COPPER_FIST_2"/>
    <property type="match status" value="1"/>
</dbReference>
<proteinExistence type="predicted"/>
<dbReference type="GO" id="GO:0000964">
    <property type="term" value="P:mitochondrial RNA 5'-end processing"/>
    <property type="evidence" value="ECO:0007669"/>
    <property type="project" value="TreeGrafter"/>
</dbReference>
<dbReference type="PRINTS" id="PR00617">
    <property type="entry name" value="COPPERFIST"/>
</dbReference>
<dbReference type="Pfam" id="PF08634">
    <property type="entry name" value="Pet127"/>
    <property type="match status" value="2"/>
</dbReference>
<dbReference type="PANTHER" id="PTHR31014:SF0">
    <property type="entry name" value="MITOCHONDRIAL TRANSLATION SYSTEM COMPONENT PET127-RELATED"/>
    <property type="match status" value="1"/>
</dbReference>
<feature type="domain" description="Copper-fist" evidence="9">
    <location>
        <begin position="34"/>
        <end position="73"/>
    </location>
</feature>
<evidence type="ECO:0000259" key="9">
    <source>
        <dbReference type="PROSITE" id="PS50073"/>
    </source>
</evidence>
<evidence type="ECO:0000313" key="10">
    <source>
        <dbReference type="EMBL" id="CAG8586828.1"/>
    </source>
</evidence>
<feature type="compositionally biased region" description="Basic residues" evidence="8">
    <location>
        <begin position="162"/>
        <end position="172"/>
    </location>
</feature>
<feature type="region of interest" description="Disordered" evidence="8">
    <location>
        <begin position="158"/>
        <end position="203"/>
    </location>
</feature>
<comment type="subcellular location">
    <subcellularLocation>
        <location evidence="1">Nucleus</location>
    </subcellularLocation>
</comment>
<evidence type="ECO:0000313" key="11">
    <source>
        <dbReference type="Proteomes" id="UP000789572"/>
    </source>
</evidence>
<dbReference type="SUPFAM" id="SSF57879">
    <property type="entry name" value="Zinc domain conserved in yeast copper-regulated transcription factors"/>
    <property type="match status" value="1"/>
</dbReference>
<sequence length="904" mass="101860">FQPSSHNEPNFAALQTAKYPLSCRGLPCRLPVKMVFINGTKYACATCIKGHRSTACHHGDRTLYEIKRKGRPVTQCTHCRELRKTQRVHVKCTCNERKIGDGTQSTVSPSNSNIDVSSLTGANIGLNYKHSVEALLNPCRCRIGAKCICCRPIDEEKDSSGQRRRRRSKPNKLCHTSNKGKNNSSEVQTVRKLAPRPLPQEPYSNSLRRLSLTIITHEDIGNSDSPNTPEFFEDDSQDLLSQISYESTTPSPQDVIEPSLPHQDDDPENYAMNESEILGETVTQGSSEDLVNMIYQPFQSCTSTFGDGSCCGTRACHCGSSCSCDGCTTHAQAGEQSRNSASNSIDSDGCCRIDIKKLINPEHTIVIDEDGVEVCGCGCKKPNSACSDCVASLCEAEKIVRGQTAQIIEAAKHTFNTITSNDVKIRNIPAPVEVPISTLAHGLDRVLFNPGVHYLQDPRSRVFNFDPFLRDICPPPEFDFDALGIPYILPSKDKNLQDLARKYSSKYCGSTSSMTGVLSHVYFLISSWKPVDISTLSLAFAKESASYTSTAKSPTTIFLRYRDGIYAVEVDKSLDVENILKDFGRELEFFYTVPPGANDLLLRAQIDCHDPRLPNKTFDIKTRAAIAVRMDFGNYQLNAGYQIKTSHGLYESFEREYYDMMRAAFLKYSLQVRIGQMDGVFVAFHNTARTFGFQYIPLEEMDRCLFGNSYMGDQSFLISLKLLNEVFDTATNRFPNKTLRMTFQNHLKAPLMNVYIEVCEDDPQAEQATPLPPGPDTIEKYHVGCYSIINKRPTFHPFKLRQNEPWKLKYYISRRQMMPTKIKDEMKRAVVKQLKAWGALKETQGEEPDLDHFQKLLRKMSEKGFREMAREVDKDHILWVPMGNTGNGQSNMYNRDESRPNETR</sequence>
<dbReference type="PANTHER" id="PTHR31014">
    <property type="entry name" value="MITOCHONDRIAL TRANSLATION SYSTEM COMPONENT PET127-RELATED"/>
    <property type="match status" value="1"/>
</dbReference>
<dbReference type="GO" id="GO:0005507">
    <property type="term" value="F:copper ion binding"/>
    <property type="evidence" value="ECO:0007669"/>
    <property type="project" value="InterPro"/>
</dbReference>
<dbReference type="EMBL" id="CAJVPJ010001331">
    <property type="protein sequence ID" value="CAG8586828.1"/>
    <property type="molecule type" value="Genomic_DNA"/>
</dbReference>
<dbReference type="Pfam" id="PF00649">
    <property type="entry name" value="Copper-fist"/>
    <property type="match status" value="1"/>
</dbReference>
<dbReference type="FunFam" id="3.90.430.10:FF:000001">
    <property type="entry name" value="Copper fist DNA-binding protein"/>
    <property type="match status" value="1"/>
</dbReference>
<dbReference type="SMART" id="SM01090">
    <property type="entry name" value="Copper-fist"/>
    <property type="match status" value="1"/>
</dbReference>
<dbReference type="Gene3D" id="3.90.430.10">
    <property type="entry name" value="Copper fist DNA-binding domain"/>
    <property type="match status" value="1"/>
</dbReference>